<accession>A0ABU8G480</accession>
<evidence type="ECO:0000256" key="1">
    <source>
        <dbReference type="SAM" id="Phobius"/>
    </source>
</evidence>
<reference evidence="2 3" key="1">
    <citation type="submission" date="2024-03" db="EMBL/GenBank/DDBJ databases">
        <title>First Report of Pectobacterium brasiliscabiei causing potato scab in china.</title>
        <authorList>
            <person name="Handique U."/>
        </authorList>
    </citation>
    <scope>NUCLEOTIDE SEQUENCE [LARGE SCALE GENOMIC DNA]</scope>
    <source>
        <strain evidence="2 3">ZRIMU1503</strain>
    </source>
</reference>
<proteinExistence type="predicted"/>
<name>A0ABU8G480_9ACTN</name>
<keyword evidence="3" id="KW-1185">Reference proteome</keyword>
<dbReference type="RefSeq" id="WP_268934062.1">
    <property type="nucleotide sequence ID" value="NZ_JABRXD010000006.1"/>
</dbReference>
<protein>
    <submittedName>
        <fullName evidence="2">Uncharacterized protein</fullName>
    </submittedName>
</protein>
<sequence>MSASLPNIFQEFAMADLAFVVTTIALFALVALVAKGVTKL</sequence>
<feature type="transmembrane region" description="Helical" evidence="1">
    <location>
        <begin position="12"/>
        <end position="34"/>
    </location>
</feature>
<keyword evidence="1" id="KW-1133">Transmembrane helix</keyword>
<dbReference type="EMBL" id="JBBAYM010000001">
    <property type="protein sequence ID" value="MEI5607982.1"/>
    <property type="molecule type" value="Genomic_DNA"/>
</dbReference>
<keyword evidence="1" id="KW-0812">Transmembrane</keyword>
<keyword evidence="1" id="KW-0472">Membrane</keyword>
<evidence type="ECO:0000313" key="3">
    <source>
        <dbReference type="Proteomes" id="UP001365781"/>
    </source>
</evidence>
<gene>
    <name evidence="2" type="ORF">WB403_02315</name>
</gene>
<evidence type="ECO:0000313" key="2">
    <source>
        <dbReference type="EMBL" id="MEI5607982.1"/>
    </source>
</evidence>
<organism evidence="2 3">
    <name type="scientific">Streptomyces brasiliscabiei</name>
    <dbReference type="NCBI Taxonomy" id="2736302"/>
    <lineage>
        <taxon>Bacteria</taxon>
        <taxon>Bacillati</taxon>
        <taxon>Actinomycetota</taxon>
        <taxon>Actinomycetes</taxon>
        <taxon>Kitasatosporales</taxon>
        <taxon>Streptomycetaceae</taxon>
        <taxon>Streptomyces</taxon>
    </lineage>
</organism>
<dbReference type="Proteomes" id="UP001365781">
    <property type="component" value="Unassembled WGS sequence"/>
</dbReference>
<comment type="caution">
    <text evidence="2">The sequence shown here is derived from an EMBL/GenBank/DDBJ whole genome shotgun (WGS) entry which is preliminary data.</text>
</comment>